<name>A0A1R0MIL1_CHRVL</name>
<protein>
    <submittedName>
        <fullName evidence="1">Uncharacterized protein</fullName>
    </submittedName>
</protein>
<proteinExistence type="predicted"/>
<accession>A0A202B448</accession>
<accession>A0A1R0MIL1</accession>
<organism evidence="1 2">
    <name type="scientific">Chromobacterium violaceum</name>
    <dbReference type="NCBI Taxonomy" id="536"/>
    <lineage>
        <taxon>Bacteria</taxon>
        <taxon>Pseudomonadati</taxon>
        <taxon>Pseudomonadota</taxon>
        <taxon>Betaproteobacteria</taxon>
        <taxon>Neisseriales</taxon>
        <taxon>Chromobacteriaceae</taxon>
        <taxon>Chromobacterium</taxon>
    </lineage>
</organism>
<comment type="caution">
    <text evidence="1">The sequence shown here is derived from an EMBL/GenBank/DDBJ whole genome shotgun (WGS) entry which is preliminary data.</text>
</comment>
<gene>
    <name evidence="1" type="ORF">CBW21_19010</name>
</gene>
<dbReference type="AlphaFoldDB" id="A0A1R0MIL1"/>
<dbReference type="GeneID" id="66365738"/>
<evidence type="ECO:0000313" key="1">
    <source>
        <dbReference type="EMBL" id="OVE46357.1"/>
    </source>
</evidence>
<reference evidence="1 2" key="1">
    <citation type="submission" date="2017-05" db="EMBL/GenBank/DDBJ databases">
        <title>Chromobacterium violaceum GHPS1 isolated from Hydrocarbon polluted soil in French Guiana display an awesome secondary metabolite arsenal and a battery of drug and heavy-metal-resistance and detoxification of xenobiotics proteins.</title>
        <authorList>
            <person name="Belbahri L."/>
        </authorList>
    </citation>
    <scope>NUCLEOTIDE SEQUENCE [LARGE SCALE GENOMIC DNA]</scope>
    <source>
        <strain evidence="1 2">GHPS1</strain>
    </source>
</reference>
<keyword evidence="2" id="KW-1185">Reference proteome</keyword>
<sequence>MAKDLSNPAILVYIPAILFGTDVMKQAARQRSGISDTLAGGAASLLRGAAVPDIPAFTKKSP</sequence>
<dbReference type="Proteomes" id="UP000196342">
    <property type="component" value="Unassembled WGS sequence"/>
</dbReference>
<evidence type="ECO:0000313" key="2">
    <source>
        <dbReference type="Proteomes" id="UP000196342"/>
    </source>
</evidence>
<dbReference type="EMBL" id="NHOO01000019">
    <property type="protein sequence ID" value="OVE46357.1"/>
    <property type="molecule type" value="Genomic_DNA"/>
</dbReference>
<dbReference type="RefSeq" id="WP_043595280.1">
    <property type="nucleotide sequence ID" value="NZ_CP024028.1"/>
</dbReference>